<protein>
    <recommendedName>
        <fullName evidence="3 11">Dihydrolipoyl dehydrogenase</fullName>
        <ecNumber evidence="2 11">1.8.1.4</ecNumber>
    </recommendedName>
</protein>
<comment type="cofactor">
    <cofactor evidence="11">
        <name>FAD</name>
        <dbReference type="ChEBI" id="CHEBI:57692"/>
    </cofactor>
    <text evidence="11">Binds 1 FAD per subunit.</text>
</comment>
<name>A0ABW0K983_9BACL</name>
<dbReference type="PANTHER" id="PTHR22912:SF160">
    <property type="entry name" value="DIHYDROLIPOYL DEHYDROGENASE"/>
    <property type="match status" value="1"/>
</dbReference>
<dbReference type="SUPFAM" id="SSF55424">
    <property type="entry name" value="FAD/NAD-linked reductases, dimerisation (C-terminal) domain"/>
    <property type="match status" value="1"/>
</dbReference>
<dbReference type="EC" id="1.8.1.4" evidence="2 11"/>
<keyword evidence="4 11" id="KW-0285">Flavoprotein</keyword>
<comment type="caution">
    <text evidence="14">The sequence shown here is derived from an EMBL/GenBank/DDBJ whole genome shotgun (WGS) entry which is preliminary data.</text>
</comment>
<dbReference type="Gene3D" id="3.30.390.30">
    <property type="match status" value="1"/>
</dbReference>
<keyword evidence="9 11" id="KW-0676">Redox-active center</keyword>
<dbReference type="PROSITE" id="PS00076">
    <property type="entry name" value="PYRIDINE_REDOX_1"/>
    <property type="match status" value="1"/>
</dbReference>
<evidence type="ECO:0000259" key="13">
    <source>
        <dbReference type="Pfam" id="PF07992"/>
    </source>
</evidence>
<evidence type="ECO:0000256" key="8">
    <source>
        <dbReference type="ARBA" id="ARBA00023157"/>
    </source>
</evidence>
<dbReference type="InterPro" id="IPR004099">
    <property type="entry name" value="Pyr_nucl-diS_OxRdtase_dimer"/>
</dbReference>
<dbReference type="GO" id="GO:0004148">
    <property type="term" value="F:dihydrolipoyl dehydrogenase (NADH) activity"/>
    <property type="evidence" value="ECO:0007669"/>
    <property type="project" value="UniProtKB-EC"/>
</dbReference>
<dbReference type="RefSeq" id="WP_270884897.1">
    <property type="nucleotide sequence ID" value="NZ_JAQFVF010000080.1"/>
</dbReference>
<keyword evidence="6 11" id="KW-0560">Oxidoreductase</keyword>
<evidence type="ECO:0000256" key="11">
    <source>
        <dbReference type="RuleBase" id="RU003692"/>
    </source>
</evidence>
<evidence type="ECO:0000256" key="6">
    <source>
        <dbReference type="ARBA" id="ARBA00023002"/>
    </source>
</evidence>
<dbReference type="Pfam" id="PF07992">
    <property type="entry name" value="Pyr_redox_2"/>
    <property type="match status" value="1"/>
</dbReference>
<evidence type="ECO:0000313" key="14">
    <source>
        <dbReference type="EMBL" id="MFC5449908.1"/>
    </source>
</evidence>
<dbReference type="SUPFAM" id="SSF51905">
    <property type="entry name" value="FAD/NAD(P)-binding domain"/>
    <property type="match status" value="1"/>
</dbReference>
<organism evidence="14 15">
    <name type="scientific">Paenibacillus aestuarii</name>
    <dbReference type="NCBI Taxonomy" id="516965"/>
    <lineage>
        <taxon>Bacteria</taxon>
        <taxon>Bacillati</taxon>
        <taxon>Bacillota</taxon>
        <taxon>Bacilli</taxon>
        <taxon>Bacillales</taxon>
        <taxon>Paenibacillaceae</taxon>
        <taxon>Paenibacillus</taxon>
    </lineage>
</organism>
<dbReference type="Pfam" id="PF02852">
    <property type="entry name" value="Pyr_redox_dim"/>
    <property type="match status" value="1"/>
</dbReference>
<dbReference type="Gene3D" id="3.50.50.60">
    <property type="entry name" value="FAD/NAD(P)-binding domain"/>
    <property type="match status" value="2"/>
</dbReference>
<keyword evidence="7 11" id="KW-0520">NAD</keyword>
<feature type="domain" description="FAD/NAD(P)-binding" evidence="13">
    <location>
        <begin position="11"/>
        <end position="330"/>
    </location>
</feature>
<feature type="domain" description="Pyridine nucleotide-disulphide oxidoreductase dimerisation" evidence="12">
    <location>
        <begin position="349"/>
        <end position="458"/>
    </location>
</feature>
<dbReference type="InterPro" id="IPR001100">
    <property type="entry name" value="Pyr_nuc-diS_OxRdtase"/>
</dbReference>
<comment type="miscellaneous">
    <text evidence="11">The active site is a redox-active disulfide bond.</text>
</comment>
<dbReference type="InterPro" id="IPR050151">
    <property type="entry name" value="Class-I_Pyr_Nuc-Dis_Oxidored"/>
</dbReference>
<dbReference type="PRINTS" id="PR00411">
    <property type="entry name" value="PNDRDTASEI"/>
</dbReference>
<comment type="catalytic activity">
    <reaction evidence="10 11">
        <text>N(6)-[(R)-dihydrolipoyl]-L-lysyl-[protein] + NAD(+) = N(6)-[(R)-lipoyl]-L-lysyl-[protein] + NADH + H(+)</text>
        <dbReference type="Rhea" id="RHEA:15045"/>
        <dbReference type="Rhea" id="RHEA-COMP:10474"/>
        <dbReference type="Rhea" id="RHEA-COMP:10475"/>
        <dbReference type="ChEBI" id="CHEBI:15378"/>
        <dbReference type="ChEBI" id="CHEBI:57540"/>
        <dbReference type="ChEBI" id="CHEBI:57945"/>
        <dbReference type="ChEBI" id="CHEBI:83099"/>
        <dbReference type="ChEBI" id="CHEBI:83100"/>
        <dbReference type="EC" id="1.8.1.4"/>
    </reaction>
</comment>
<evidence type="ECO:0000256" key="10">
    <source>
        <dbReference type="ARBA" id="ARBA00049187"/>
    </source>
</evidence>
<dbReference type="EMBL" id="JBHSMJ010000022">
    <property type="protein sequence ID" value="MFC5449908.1"/>
    <property type="molecule type" value="Genomic_DNA"/>
</dbReference>
<proteinExistence type="inferred from homology"/>
<reference evidence="15" key="1">
    <citation type="journal article" date="2019" name="Int. J. Syst. Evol. Microbiol.">
        <title>The Global Catalogue of Microorganisms (GCM) 10K type strain sequencing project: providing services to taxonomists for standard genome sequencing and annotation.</title>
        <authorList>
            <consortium name="The Broad Institute Genomics Platform"/>
            <consortium name="The Broad Institute Genome Sequencing Center for Infectious Disease"/>
            <person name="Wu L."/>
            <person name="Ma J."/>
        </authorList>
    </citation>
    <scope>NUCLEOTIDE SEQUENCE [LARGE SCALE GENOMIC DNA]</scope>
    <source>
        <strain evidence="15">KACC 11904</strain>
    </source>
</reference>
<dbReference type="PRINTS" id="PR00368">
    <property type="entry name" value="FADPNR"/>
</dbReference>
<dbReference type="InterPro" id="IPR006258">
    <property type="entry name" value="Lipoamide_DH"/>
</dbReference>
<evidence type="ECO:0000256" key="3">
    <source>
        <dbReference type="ARBA" id="ARBA00016961"/>
    </source>
</evidence>
<evidence type="ECO:0000313" key="15">
    <source>
        <dbReference type="Proteomes" id="UP001596044"/>
    </source>
</evidence>
<dbReference type="InterPro" id="IPR012999">
    <property type="entry name" value="Pyr_OxRdtase_I_AS"/>
</dbReference>
<evidence type="ECO:0000259" key="12">
    <source>
        <dbReference type="Pfam" id="PF02852"/>
    </source>
</evidence>
<evidence type="ECO:0000256" key="5">
    <source>
        <dbReference type="ARBA" id="ARBA00022827"/>
    </source>
</evidence>
<evidence type="ECO:0000256" key="4">
    <source>
        <dbReference type="ARBA" id="ARBA00022630"/>
    </source>
</evidence>
<dbReference type="InterPro" id="IPR023753">
    <property type="entry name" value="FAD/NAD-binding_dom"/>
</dbReference>
<dbReference type="NCBIfam" id="TIGR01350">
    <property type="entry name" value="lipoamide_DH"/>
    <property type="match status" value="1"/>
</dbReference>
<dbReference type="InterPro" id="IPR016156">
    <property type="entry name" value="FAD/NAD-linked_Rdtase_dimer_sf"/>
</dbReference>
<keyword evidence="8" id="KW-1015">Disulfide bond</keyword>
<evidence type="ECO:0000256" key="9">
    <source>
        <dbReference type="ARBA" id="ARBA00023284"/>
    </source>
</evidence>
<comment type="similarity">
    <text evidence="1 11">Belongs to the class-I pyridine nucleotide-disulfide oxidoreductase family.</text>
</comment>
<dbReference type="InterPro" id="IPR036188">
    <property type="entry name" value="FAD/NAD-bd_sf"/>
</dbReference>
<sequence>MVVGEFTVGADLLIIGGGPGGYAAAIRASLLGMSVTLVEKSRVGGVCLHEGCIPSKAIISQADLYHRMKQASSQGMLLMNATVEMERLQVWKQTAIDQLAQGVTGKIRGSGIHVVQGEAAFVSENEVRVIAEHGSERYRFQQCIVATGSIPVELPAFPIDGNHILSSTDALNLKRIPKRLVVIGGGYIGLELGTAYRKLGSEVIVLESTNQLLSGTDEGLVRVLTKNLKKLGIDVYLHTYASQFHRENGEVLIEAVVQGERLTFVADQVLVTVGRIPNIADMNLQQAGIAIDKHGFILTNNQLRTTNPKVYAAGDAVGHPMLAHKATYEGKVAAEVIAGLASTKDASVIPSVIFTDPEIASVGLTEKQALEKGFKVSVGRALFFANGRTHFMESNDGYVQVIADHLTKQILGVHIAGPEAATVIAEAALAIEMCSTVYDLTLTIHAHPTWSETLAEAAEFAQIMSSS</sequence>
<dbReference type="PANTHER" id="PTHR22912">
    <property type="entry name" value="DISULFIDE OXIDOREDUCTASE"/>
    <property type="match status" value="1"/>
</dbReference>
<keyword evidence="5 11" id="KW-0274">FAD</keyword>
<evidence type="ECO:0000256" key="1">
    <source>
        <dbReference type="ARBA" id="ARBA00007532"/>
    </source>
</evidence>
<accession>A0ABW0K983</accession>
<keyword evidence="15" id="KW-1185">Reference proteome</keyword>
<evidence type="ECO:0000256" key="2">
    <source>
        <dbReference type="ARBA" id="ARBA00012608"/>
    </source>
</evidence>
<dbReference type="PIRSF" id="PIRSF000350">
    <property type="entry name" value="Mercury_reductase_MerA"/>
    <property type="match status" value="1"/>
</dbReference>
<gene>
    <name evidence="14" type="primary">lpdA</name>
    <name evidence="14" type="ORF">ACFPOG_16785</name>
</gene>
<evidence type="ECO:0000256" key="7">
    <source>
        <dbReference type="ARBA" id="ARBA00023027"/>
    </source>
</evidence>
<dbReference type="Proteomes" id="UP001596044">
    <property type="component" value="Unassembled WGS sequence"/>
</dbReference>